<dbReference type="AlphaFoldDB" id="A0A815A3A0"/>
<accession>A0A815A3A0</accession>
<evidence type="ECO:0000313" key="2">
    <source>
        <dbReference type="Proteomes" id="UP000663852"/>
    </source>
</evidence>
<evidence type="ECO:0000313" key="1">
    <source>
        <dbReference type="EMBL" id="CAF1251985.1"/>
    </source>
</evidence>
<organism evidence="1 2">
    <name type="scientific">Adineta ricciae</name>
    <name type="common">Rotifer</name>
    <dbReference type="NCBI Taxonomy" id="249248"/>
    <lineage>
        <taxon>Eukaryota</taxon>
        <taxon>Metazoa</taxon>
        <taxon>Spiralia</taxon>
        <taxon>Gnathifera</taxon>
        <taxon>Rotifera</taxon>
        <taxon>Eurotatoria</taxon>
        <taxon>Bdelloidea</taxon>
        <taxon>Adinetida</taxon>
        <taxon>Adinetidae</taxon>
        <taxon>Adineta</taxon>
    </lineage>
</organism>
<sequence length="140" mass="15584">MNPYSAYAAYANREYASDMWIIRNVPGGLNSPLGEALDNYLGGNPNPSYGQIVGGAPGVGGYGYPQYGGSFGYYMRIVHPCLCRQLNVYQMDNKYVLTTSNLLNFTLCATRKVLPVVRSPKDLPTNIYTIRIKMHDDMNK</sequence>
<protein>
    <submittedName>
        <fullName evidence="1">Uncharacterized protein</fullName>
    </submittedName>
</protein>
<dbReference type="Proteomes" id="UP000663852">
    <property type="component" value="Unassembled WGS sequence"/>
</dbReference>
<name>A0A815A3A0_ADIRI</name>
<proteinExistence type="predicted"/>
<dbReference type="EMBL" id="CAJNOJ010000180">
    <property type="protein sequence ID" value="CAF1251985.1"/>
    <property type="molecule type" value="Genomic_DNA"/>
</dbReference>
<reference evidence="1" key="1">
    <citation type="submission" date="2021-02" db="EMBL/GenBank/DDBJ databases">
        <authorList>
            <person name="Nowell W R."/>
        </authorList>
    </citation>
    <scope>NUCLEOTIDE SEQUENCE</scope>
</reference>
<gene>
    <name evidence="1" type="ORF">EDS130_LOCUS28028</name>
</gene>
<comment type="caution">
    <text evidence="1">The sequence shown here is derived from an EMBL/GenBank/DDBJ whole genome shotgun (WGS) entry which is preliminary data.</text>
</comment>